<keyword evidence="4" id="KW-0067">ATP-binding</keyword>
<feature type="compositionally biased region" description="Acidic residues" evidence="6">
    <location>
        <begin position="1"/>
        <end position="12"/>
    </location>
</feature>
<dbReference type="PROSITE" id="PS50137">
    <property type="entry name" value="DS_RBD"/>
    <property type="match status" value="1"/>
</dbReference>
<dbReference type="KEGG" id="ehx:EMIHUDRAFT_243843"/>
<dbReference type="GO" id="GO:0005524">
    <property type="term" value="F:ATP binding"/>
    <property type="evidence" value="ECO:0007669"/>
    <property type="project" value="UniProtKB-KW"/>
</dbReference>
<keyword evidence="10" id="KW-1185">Reference proteome</keyword>
<dbReference type="STRING" id="2903.R1E3S8"/>
<dbReference type="SMART" id="SM00490">
    <property type="entry name" value="HELICc"/>
    <property type="match status" value="1"/>
</dbReference>
<keyword evidence="1" id="KW-0547">Nucleotide-binding</keyword>
<dbReference type="AlphaFoldDB" id="A0A0D3J2F6"/>
<keyword evidence="5" id="KW-0694">RNA-binding</keyword>
<dbReference type="InterPro" id="IPR001650">
    <property type="entry name" value="Helicase_C-like"/>
</dbReference>
<dbReference type="SUPFAM" id="SSF54768">
    <property type="entry name" value="dsRNA-binding domain-like"/>
    <property type="match status" value="1"/>
</dbReference>
<proteinExistence type="predicted"/>
<dbReference type="PANTHER" id="PTHR14025:SF20">
    <property type="entry name" value="FANCONI ANEMIA GROUP M PROTEIN"/>
    <property type="match status" value="1"/>
</dbReference>
<dbReference type="RefSeq" id="XP_005770120.1">
    <property type="nucleotide sequence ID" value="XM_005770063.1"/>
</dbReference>
<evidence type="ECO:0000259" key="8">
    <source>
        <dbReference type="PROSITE" id="PS51194"/>
    </source>
</evidence>
<dbReference type="Proteomes" id="UP000013827">
    <property type="component" value="Unassembled WGS sequence"/>
</dbReference>
<dbReference type="SUPFAM" id="SSF52540">
    <property type="entry name" value="P-loop containing nucleoside triphosphate hydrolases"/>
    <property type="match status" value="1"/>
</dbReference>
<keyword evidence="2" id="KW-0378">Hydrolase</keyword>
<dbReference type="HOGENOM" id="CLU_991881_0_0_1"/>
<dbReference type="Pfam" id="PF00271">
    <property type="entry name" value="Helicase_C"/>
    <property type="match status" value="1"/>
</dbReference>
<evidence type="ECO:0000313" key="9">
    <source>
        <dbReference type="EnsemblProtists" id="EOD17691"/>
    </source>
</evidence>
<evidence type="ECO:0000313" key="10">
    <source>
        <dbReference type="Proteomes" id="UP000013827"/>
    </source>
</evidence>
<accession>A0A0D3J2F6</accession>
<feature type="domain" description="DRBM" evidence="7">
    <location>
        <begin position="203"/>
        <end position="274"/>
    </location>
</feature>
<keyword evidence="3" id="KW-0347">Helicase</keyword>
<dbReference type="PaxDb" id="2903-EOD17691"/>
<dbReference type="PANTHER" id="PTHR14025">
    <property type="entry name" value="FANCONI ANEMIA GROUP M FANCM FAMILY MEMBER"/>
    <property type="match status" value="1"/>
</dbReference>
<dbReference type="InterPro" id="IPR027417">
    <property type="entry name" value="P-loop_NTPase"/>
</dbReference>
<name>A0A0D3J2F6_EMIH1</name>
<evidence type="ECO:0000256" key="1">
    <source>
        <dbReference type="ARBA" id="ARBA00022741"/>
    </source>
</evidence>
<evidence type="ECO:0000256" key="2">
    <source>
        <dbReference type="ARBA" id="ARBA00022801"/>
    </source>
</evidence>
<evidence type="ECO:0008006" key="11">
    <source>
        <dbReference type="Google" id="ProtNLM"/>
    </source>
</evidence>
<dbReference type="PROSITE" id="PS51194">
    <property type="entry name" value="HELICASE_CTER"/>
    <property type="match status" value="1"/>
</dbReference>
<protein>
    <recommendedName>
        <fullName evidence="11">Helicase C-terminal domain-containing protein</fullName>
    </recommendedName>
</protein>
<dbReference type="GeneID" id="17263840"/>
<reference evidence="10" key="1">
    <citation type="journal article" date="2013" name="Nature">
        <title>Pan genome of the phytoplankton Emiliania underpins its global distribution.</title>
        <authorList>
            <person name="Read B.A."/>
            <person name="Kegel J."/>
            <person name="Klute M.J."/>
            <person name="Kuo A."/>
            <person name="Lefebvre S.C."/>
            <person name="Maumus F."/>
            <person name="Mayer C."/>
            <person name="Miller J."/>
            <person name="Monier A."/>
            <person name="Salamov A."/>
            <person name="Young J."/>
            <person name="Aguilar M."/>
            <person name="Claverie J.M."/>
            <person name="Frickenhaus S."/>
            <person name="Gonzalez K."/>
            <person name="Herman E.K."/>
            <person name="Lin Y.C."/>
            <person name="Napier J."/>
            <person name="Ogata H."/>
            <person name="Sarno A.F."/>
            <person name="Shmutz J."/>
            <person name="Schroeder D."/>
            <person name="de Vargas C."/>
            <person name="Verret F."/>
            <person name="von Dassow P."/>
            <person name="Valentin K."/>
            <person name="Van de Peer Y."/>
            <person name="Wheeler G."/>
            <person name="Dacks J.B."/>
            <person name="Delwiche C.F."/>
            <person name="Dyhrman S.T."/>
            <person name="Glockner G."/>
            <person name="John U."/>
            <person name="Richards T."/>
            <person name="Worden A.Z."/>
            <person name="Zhang X."/>
            <person name="Grigoriev I.V."/>
            <person name="Allen A.E."/>
            <person name="Bidle K."/>
            <person name="Borodovsky M."/>
            <person name="Bowler C."/>
            <person name="Brownlee C."/>
            <person name="Cock J.M."/>
            <person name="Elias M."/>
            <person name="Gladyshev V.N."/>
            <person name="Groth M."/>
            <person name="Guda C."/>
            <person name="Hadaegh A."/>
            <person name="Iglesias-Rodriguez M.D."/>
            <person name="Jenkins J."/>
            <person name="Jones B.M."/>
            <person name="Lawson T."/>
            <person name="Leese F."/>
            <person name="Lindquist E."/>
            <person name="Lobanov A."/>
            <person name="Lomsadze A."/>
            <person name="Malik S.B."/>
            <person name="Marsh M.E."/>
            <person name="Mackinder L."/>
            <person name="Mock T."/>
            <person name="Mueller-Roeber B."/>
            <person name="Pagarete A."/>
            <person name="Parker M."/>
            <person name="Probert I."/>
            <person name="Quesneville H."/>
            <person name="Raines C."/>
            <person name="Rensing S.A."/>
            <person name="Riano-Pachon D.M."/>
            <person name="Richier S."/>
            <person name="Rokitta S."/>
            <person name="Shiraiwa Y."/>
            <person name="Soanes D.M."/>
            <person name="van der Giezen M."/>
            <person name="Wahlund T.M."/>
            <person name="Williams B."/>
            <person name="Wilson W."/>
            <person name="Wolfe G."/>
            <person name="Wurch L.L."/>
        </authorList>
    </citation>
    <scope>NUCLEOTIDE SEQUENCE</scope>
</reference>
<dbReference type="GO" id="GO:0003723">
    <property type="term" value="F:RNA binding"/>
    <property type="evidence" value="ECO:0007669"/>
    <property type="project" value="UniProtKB-UniRule"/>
</dbReference>
<evidence type="ECO:0000256" key="4">
    <source>
        <dbReference type="ARBA" id="ARBA00022840"/>
    </source>
</evidence>
<feature type="domain" description="Helicase C-terminal" evidence="8">
    <location>
        <begin position="34"/>
        <end position="196"/>
    </location>
</feature>
<organism evidence="9 10">
    <name type="scientific">Emiliania huxleyi (strain CCMP1516)</name>
    <dbReference type="NCBI Taxonomy" id="280463"/>
    <lineage>
        <taxon>Eukaryota</taxon>
        <taxon>Haptista</taxon>
        <taxon>Haptophyta</taxon>
        <taxon>Prymnesiophyceae</taxon>
        <taxon>Isochrysidales</taxon>
        <taxon>Noelaerhabdaceae</taxon>
        <taxon>Emiliania</taxon>
    </lineage>
</organism>
<feature type="region of interest" description="Disordered" evidence="6">
    <location>
        <begin position="1"/>
        <end position="35"/>
    </location>
</feature>
<dbReference type="InterPro" id="IPR014720">
    <property type="entry name" value="dsRBD_dom"/>
</dbReference>
<evidence type="ECO:0000256" key="6">
    <source>
        <dbReference type="SAM" id="MobiDB-lite"/>
    </source>
</evidence>
<evidence type="ECO:0000259" key="7">
    <source>
        <dbReference type="PROSITE" id="PS50137"/>
    </source>
</evidence>
<dbReference type="EnsemblProtists" id="EOD17691">
    <property type="protein sequence ID" value="EOD17691"/>
    <property type="gene ID" value="EMIHUDRAFT_243843"/>
</dbReference>
<evidence type="ECO:0000256" key="3">
    <source>
        <dbReference type="ARBA" id="ARBA00022806"/>
    </source>
</evidence>
<evidence type="ECO:0000256" key="5">
    <source>
        <dbReference type="PROSITE-ProRule" id="PRU00266"/>
    </source>
</evidence>
<dbReference type="GO" id="GO:0016787">
    <property type="term" value="F:hydrolase activity"/>
    <property type="evidence" value="ECO:0007669"/>
    <property type="project" value="UniProtKB-KW"/>
</dbReference>
<sequence length="281" mass="30159">MEDDLGDLDFPELPDLMTDVVGNPEGTSAHTSGDDTTLMARTEANSHEQPLGDPMQANSETLDGQRLNRLLANPSSLKPVDAQWFLRQKDSLVSSGLEAVARAFDLGQINVLVATSVAEEGLDVPDTRVAIMLDGITSGRVRVQCRGRVMRRPGGAFHILYYTGSAEDVGVWRSQQQVDASHKALEELAADPQAIASLSVGPNPLVQLNTLKQKGIVEGPQFEGTEHSVNGMFHVTVTLTLVKTGREIVAAATDKNKRKAKAAAVERAVATLLEGQSAELR</sequence>
<feature type="compositionally biased region" description="Polar residues" evidence="6">
    <location>
        <begin position="25"/>
        <end position="35"/>
    </location>
</feature>
<dbReference type="Gene3D" id="3.40.50.300">
    <property type="entry name" value="P-loop containing nucleotide triphosphate hydrolases"/>
    <property type="match status" value="1"/>
</dbReference>
<reference evidence="9" key="2">
    <citation type="submission" date="2024-10" db="UniProtKB">
        <authorList>
            <consortium name="EnsemblProtists"/>
        </authorList>
    </citation>
    <scope>IDENTIFICATION</scope>
</reference>
<dbReference type="GO" id="GO:0004386">
    <property type="term" value="F:helicase activity"/>
    <property type="evidence" value="ECO:0007669"/>
    <property type="project" value="UniProtKB-KW"/>
</dbReference>